<dbReference type="Pfam" id="PF03098">
    <property type="entry name" value="An_peroxidase"/>
    <property type="match status" value="1"/>
</dbReference>
<keyword evidence="8" id="KW-1185">Reference proteome</keyword>
<reference evidence="7 8" key="1">
    <citation type="journal article" date="2024" name="Nat. Commun.">
        <title>Phylogenomics reveals the evolutionary origins of lichenization in chlorophyte algae.</title>
        <authorList>
            <person name="Puginier C."/>
            <person name="Libourel C."/>
            <person name="Otte J."/>
            <person name="Skaloud P."/>
            <person name="Haon M."/>
            <person name="Grisel S."/>
            <person name="Petersen M."/>
            <person name="Berrin J.G."/>
            <person name="Delaux P.M."/>
            <person name="Dal Grande F."/>
            <person name="Keller J."/>
        </authorList>
    </citation>
    <scope>NUCLEOTIDE SEQUENCE [LARGE SCALE GENOMIC DNA]</scope>
    <source>
        <strain evidence="7 8">SAG 245.80</strain>
    </source>
</reference>
<dbReference type="Gene3D" id="1.10.640.10">
    <property type="entry name" value="Haem peroxidase domain superfamily, animal type"/>
    <property type="match status" value="1"/>
</dbReference>
<evidence type="ECO:0000256" key="6">
    <source>
        <dbReference type="SAM" id="Phobius"/>
    </source>
</evidence>
<evidence type="ECO:0000256" key="3">
    <source>
        <dbReference type="ARBA" id="ARBA00022964"/>
    </source>
</evidence>
<keyword evidence="6" id="KW-0472">Membrane</keyword>
<dbReference type="GO" id="GO:0006952">
    <property type="term" value="P:defense response"/>
    <property type="evidence" value="ECO:0007669"/>
    <property type="project" value="UniProtKB-KW"/>
</dbReference>
<keyword evidence="3" id="KW-0223">Dioxygenase</keyword>
<protein>
    <submittedName>
        <fullName evidence="7">Uncharacterized protein</fullName>
    </submittedName>
</protein>
<keyword evidence="5" id="KW-0408">Iron</keyword>
<keyword evidence="1" id="KW-0479">Metal-binding</keyword>
<dbReference type="SUPFAM" id="SSF48113">
    <property type="entry name" value="Heme-dependent peroxidases"/>
    <property type="match status" value="1"/>
</dbReference>
<keyword evidence="4" id="KW-0560">Oxidoreductase</keyword>
<name>A0AAW1R2K0_9CHLO</name>
<dbReference type="InterPro" id="IPR050783">
    <property type="entry name" value="Oxylipin_biosynth_metab"/>
</dbReference>
<evidence type="ECO:0000256" key="1">
    <source>
        <dbReference type="ARBA" id="ARBA00022723"/>
    </source>
</evidence>
<evidence type="ECO:0000313" key="8">
    <source>
        <dbReference type="Proteomes" id="UP001445335"/>
    </source>
</evidence>
<dbReference type="GO" id="GO:0004601">
    <property type="term" value="F:peroxidase activity"/>
    <property type="evidence" value="ECO:0007669"/>
    <property type="project" value="InterPro"/>
</dbReference>
<dbReference type="Proteomes" id="UP001445335">
    <property type="component" value="Unassembled WGS sequence"/>
</dbReference>
<evidence type="ECO:0000256" key="2">
    <source>
        <dbReference type="ARBA" id="ARBA00022821"/>
    </source>
</evidence>
<organism evidence="7 8">
    <name type="scientific">Elliptochloris bilobata</name>
    <dbReference type="NCBI Taxonomy" id="381761"/>
    <lineage>
        <taxon>Eukaryota</taxon>
        <taxon>Viridiplantae</taxon>
        <taxon>Chlorophyta</taxon>
        <taxon>core chlorophytes</taxon>
        <taxon>Trebouxiophyceae</taxon>
        <taxon>Trebouxiophyceae incertae sedis</taxon>
        <taxon>Elliptochloris clade</taxon>
        <taxon>Elliptochloris</taxon>
    </lineage>
</organism>
<gene>
    <name evidence="7" type="ORF">WJX81_003657</name>
</gene>
<comment type="caution">
    <text evidence="7">The sequence shown here is derived from an EMBL/GenBank/DDBJ whole genome shotgun (WGS) entry which is preliminary data.</text>
</comment>
<dbReference type="GO" id="GO:0016702">
    <property type="term" value="F:oxidoreductase activity, acting on single donors with incorporation of molecular oxygen, incorporation of two atoms of oxygen"/>
    <property type="evidence" value="ECO:0007669"/>
    <property type="project" value="TreeGrafter"/>
</dbReference>
<dbReference type="GO" id="GO:0046872">
    <property type="term" value="F:metal ion binding"/>
    <property type="evidence" value="ECO:0007669"/>
    <property type="project" value="UniProtKB-KW"/>
</dbReference>
<dbReference type="PROSITE" id="PS50292">
    <property type="entry name" value="PEROXIDASE_3"/>
    <property type="match status" value="1"/>
</dbReference>
<evidence type="ECO:0000313" key="7">
    <source>
        <dbReference type="EMBL" id="KAK9827977.1"/>
    </source>
</evidence>
<dbReference type="GO" id="GO:0020037">
    <property type="term" value="F:heme binding"/>
    <property type="evidence" value="ECO:0007669"/>
    <property type="project" value="InterPro"/>
</dbReference>
<evidence type="ECO:0000256" key="4">
    <source>
        <dbReference type="ARBA" id="ARBA00023002"/>
    </source>
</evidence>
<evidence type="ECO:0000256" key="5">
    <source>
        <dbReference type="ARBA" id="ARBA00023004"/>
    </source>
</evidence>
<dbReference type="PANTHER" id="PTHR11903:SF11">
    <property type="entry name" value="ALPHA-DIOXYGENASE 1"/>
    <property type="match status" value="1"/>
</dbReference>
<dbReference type="InterPro" id="IPR037120">
    <property type="entry name" value="Haem_peroxidase_sf_animal"/>
</dbReference>
<dbReference type="EMBL" id="JALJOU010000054">
    <property type="protein sequence ID" value="KAK9827977.1"/>
    <property type="molecule type" value="Genomic_DNA"/>
</dbReference>
<dbReference type="PRINTS" id="PR00457">
    <property type="entry name" value="ANPEROXIDASE"/>
</dbReference>
<dbReference type="GO" id="GO:0006631">
    <property type="term" value="P:fatty acid metabolic process"/>
    <property type="evidence" value="ECO:0007669"/>
    <property type="project" value="UniProtKB-ARBA"/>
</dbReference>
<feature type="transmembrane region" description="Helical" evidence="6">
    <location>
        <begin position="43"/>
        <end position="62"/>
    </location>
</feature>
<sequence length="496" mass="55804">MVVTSAVAHPVLQEELEPAAALLQARMAGPLLKSTQALARFTYFFYFHSIPPIILGVAFLALKRDYLFKNRVFDYNTPEALHWTRPEPCTEYCDSCNPMEVRFRTFDGHCNSLNPNLTGMGMSNHRFSHSALYPENASVPGLWEPNPYDVAEKLLKTPEGKERATAPDFSMFLSLWINLQLHDWSFHEVSNDSSWKLQYGPGKDDTFVLRKSYFDEGGHCINTETPWWDCGQIYGTTAERAGSLRLDGGGCEMRLDRDGLMPLGSDGLPESGMVKNWWAGVESMHLLFVKEHNYLCEQLRKENSTFNEEELYQTARLIVAALNGHIHTMEWTPALLNNEVLNTTLRGNWDGLTQAFIDHEMNSLKHSYVPVEITKAIGKLIEKSAPYTKGVGHVTDISGVPYSFPEDHTSAYRMHPLLPDQYTFAGDKVEASNMVNQHARDVIKKYGISAMLDAFGHQAPTTLTIHNYPDFLTKVDIPGAGLSCFLRPFPVCSSPA</sequence>
<proteinExistence type="predicted"/>
<dbReference type="PANTHER" id="PTHR11903">
    <property type="entry name" value="PROSTAGLANDIN G/H SYNTHASE"/>
    <property type="match status" value="1"/>
</dbReference>
<accession>A0AAW1R2K0</accession>
<keyword evidence="2" id="KW-0611">Plant defense</keyword>
<dbReference type="InterPro" id="IPR019791">
    <property type="entry name" value="Haem_peroxidase_animal"/>
</dbReference>
<keyword evidence="6" id="KW-1133">Transmembrane helix</keyword>
<dbReference type="AlphaFoldDB" id="A0AAW1R2K0"/>
<dbReference type="InterPro" id="IPR010255">
    <property type="entry name" value="Haem_peroxidase_sf"/>
</dbReference>
<dbReference type="GO" id="GO:0006979">
    <property type="term" value="P:response to oxidative stress"/>
    <property type="evidence" value="ECO:0007669"/>
    <property type="project" value="InterPro"/>
</dbReference>
<keyword evidence="6" id="KW-0812">Transmembrane</keyword>